<proteinExistence type="predicted"/>
<protein>
    <recommendedName>
        <fullName evidence="1">XdhC- CoxI domain-containing protein</fullName>
    </recommendedName>
</protein>
<evidence type="ECO:0000313" key="2">
    <source>
        <dbReference type="EMBL" id="TCO74778.1"/>
    </source>
</evidence>
<accession>A0A4R2KX17</accession>
<dbReference type="InterPro" id="IPR003777">
    <property type="entry name" value="XdhC_CoxI"/>
</dbReference>
<dbReference type="EMBL" id="SLWV01000011">
    <property type="protein sequence ID" value="TCO74778.1"/>
    <property type="molecule type" value="Genomic_DNA"/>
</dbReference>
<sequence length="48" mass="5474">MEKFIIQELIHRINQNEDVALVTIVNAQGSSPRGTSNKLLNTKKTFYL</sequence>
<dbReference type="Proteomes" id="UP000294919">
    <property type="component" value="Unassembled WGS sequence"/>
</dbReference>
<evidence type="ECO:0000313" key="3">
    <source>
        <dbReference type="Proteomes" id="UP000294919"/>
    </source>
</evidence>
<evidence type="ECO:0000259" key="1">
    <source>
        <dbReference type="Pfam" id="PF02625"/>
    </source>
</evidence>
<gene>
    <name evidence="2" type="ORF">EV214_11140</name>
</gene>
<keyword evidence="3" id="KW-1185">Reference proteome</keyword>
<dbReference type="AlphaFoldDB" id="A0A4R2KX17"/>
<reference evidence="2 3" key="1">
    <citation type="submission" date="2019-03" db="EMBL/GenBank/DDBJ databases">
        <title>Genomic Encyclopedia of Type Strains, Phase IV (KMG-IV): sequencing the most valuable type-strain genomes for metagenomic binning, comparative biology and taxonomic classification.</title>
        <authorList>
            <person name="Goeker M."/>
        </authorList>
    </citation>
    <scope>NUCLEOTIDE SEQUENCE [LARGE SCALE GENOMIC DNA]</scope>
    <source>
        <strain evidence="2 3">DSM 102940</strain>
    </source>
</reference>
<dbReference type="RefSeq" id="WP_165916318.1">
    <property type="nucleotide sequence ID" value="NZ_SLWV01000011.1"/>
</dbReference>
<organism evidence="2 3">
    <name type="scientific">Marinisporobacter balticus</name>
    <dbReference type="NCBI Taxonomy" id="2018667"/>
    <lineage>
        <taxon>Bacteria</taxon>
        <taxon>Bacillati</taxon>
        <taxon>Bacillota</taxon>
        <taxon>Clostridia</taxon>
        <taxon>Peptostreptococcales</taxon>
        <taxon>Thermotaleaceae</taxon>
        <taxon>Marinisporobacter</taxon>
    </lineage>
</organism>
<feature type="domain" description="XdhC- CoxI" evidence="1">
    <location>
        <begin position="14"/>
        <end position="40"/>
    </location>
</feature>
<comment type="caution">
    <text evidence="2">The sequence shown here is derived from an EMBL/GenBank/DDBJ whole genome shotgun (WGS) entry which is preliminary data.</text>
</comment>
<name>A0A4R2KX17_9FIRM</name>
<dbReference type="Pfam" id="PF02625">
    <property type="entry name" value="XdhC_CoxI"/>
    <property type="match status" value="1"/>
</dbReference>